<evidence type="ECO:0000259" key="2">
    <source>
        <dbReference type="SMART" id="SM00717"/>
    </source>
</evidence>
<organism evidence="3">
    <name type="scientific">Pectinophora gossypiella</name>
    <name type="common">Cotton pink bollworm</name>
    <name type="synonym">Depressaria gossypiella</name>
    <dbReference type="NCBI Taxonomy" id="13191"/>
    <lineage>
        <taxon>Eukaryota</taxon>
        <taxon>Metazoa</taxon>
        <taxon>Ecdysozoa</taxon>
        <taxon>Arthropoda</taxon>
        <taxon>Hexapoda</taxon>
        <taxon>Insecta</taxon>
        <taxon>Pterygota</taxon>
        <taxon>Neoptera</taxon>
        <taxon>Endopterygota</taxon>
        <taxon>Lepidoptera</taxon>
        <taxon>Glossata</taxon>
        <taxon>Ditrysia</taxon>
        <taxon>Gelechioidea</taxon>
        <taxon>Gelechiidae</taxon>
        <taxon>Apatetrinae</taxon>
        <taxon>Pectinophora</taxon>
    </lineage>
</organism>
<protein>
    <recommendedName>
        <fullName evidence="2">Myb-like domain-containing protein</fullName>
    </recommendedName>
</protein>
<dbReference type="AlphaFoldDB" id="A0A1E1WR14"/>
<dbReference type="InterPro" id="IPR009057">
    <property type="entry name" value="Homeodomain-like_sf"/>
</dbReference>
<dbReference type="InterPro" id="IPR001005">
    <property type="entry name" value="SANT/Myb"/>
</dbReference>
<dbReference type="GO" id="GO:0071339">
    <property type="term" value="C:MLL1 complex"/>
    <property type="evidence" value="ECO:0007669"/>
    <property type="project" value="TreeGrafter"/>
</dbReference>
<dbReference type="GO" id="GO:0016589">
    <property type="term" value="C:NURF complex"/>
    <property type="evidence" value="ECO:0007669"/>
    <property type="project" value="TreeGrafter"/>
</dbReference>
<gene>
    <name evidence="3" type="ORF">g.16129</name>
</gene>
<feature type="non-terminal residue" evidence="3">
    <location>
        <position position="1"/>
    </location>
</feature>
<dbReference type="FunFam" id="1.10.10.60:FF:000452">
    <property type="entry name" value="Chromatin complexes subunit BAP18"/>
    <property type="match status" value="1"/>
</dbReference>
<dbReference type="EMBL" id="GDQN01001604">
    <property type="protein sequence ID" value="JAT89450.1"/>
    <property type="molecule type" value="Transcribed_RNA"/>
</dbReference>
<dbReference type="PANTHER" id="PTHR21397:SF2">
    <property type="entry name" value="CHROMATIN COMPLEXES SUBUNIT BAP18"/>
    <property type="match status" value="1"/>
</dbReference>
<dbReference type="CDD" id="cd00167">
    <property type="entry name" value="SANT"/>
    <property type="match status" value="1"/>
</dbReference>
<dbReference type="SUPFAM" id="SSF46689">
    <property type="entry name" value="Homeodomain-like"/>
    <property type="match status" value="1"/>
</dbReference>
<dbReference type="Gene3D" id="1.10.10.60">
    <property type="entry name" value="Homeodomain-like"/>
    <property type="match status" value="1"/>
</dbReference>
<evidence type="ECO:0000256" key="1">
    <source>
        <dbReference type="ARBA" id="ARBA00004123"/>
    </source>
</evidence>
<dbReference type="PANTHER" id="PTHR21397">
    <property type="entry name" value="CHROMATIN COMPLEXES SUBUNIT BAP18-RELATED"/>
    <property type="match status" value="1"/>
</dbReference>
<evidence type="ECO:0000313" key="3">
    <source>
        <dbReference type="EMBL" id="JAT89450.1"/>
    </source>
</evidence>
<dbReference type="OrthoDB" id="10021571at2759"/>
<comment type="subcellular location">
    <subcellularLocation>
        <location evidence="1">Nucleus</location>
    </subcellularLocation>
</comment>
<feature type="domain" description="Myb-like" evidence="2">
    <location>
        <begin position="96"/>
        <end position="141"/>
    </location>
</feature>
<name>A0A1E1WR14_PECGO</name>
<sequence length="202" mass="22429">FIDRFVAASSLHLRCPCTCVHRSIVVNSDSVLRFSSEVLVPGQHRYFLVQITVKDLETKMNNSAAKVGEIFREAGTAFNKLSEMTTLLHPMGDSQPGGKWTEEEIEMLRACVHRFAVDLNKLSQHIKNRTVTQIRTTLKKKAFEDAGIPVRQVSSTVTSIPQPQTPQVTLNMLNASENEVDVEGLTGDVKLEFEAGTEEVAT</sequence>
<reference evidence="3" key="1">
    <citation type="submission" date="2015-09" db="EMBL/GenBank/DDBJ databases">
        <title>De novo assembly of Pectinophora gossypiella (Pink Bollworm) gut transcriptome.</title>
        <authorList>
            <person name="Tassone E.E."/>
        </authorList>
    </citation>
    <scope>NUCLEOTIDE SEQUENCE</scope>
</reference>
<proteinExistence type="predicted"/>
<dbReference type="SMART" id="SM00717">
    <property type="entry name" value="SANT"/>
    <property type="match status" value="1"/>
</dbReference>
<accession>A0A1E1WR14</accession>